<dbReference type="Gene3D" id="3.40.50.2000">
    <property type="entry name" value="Glycogen Phosphorylase B"/>
    <property type="match status" value="2"/>
</dbReference>
<protein>
    <submittedName>
        <fullName evidence="4">Glycosyltransferase family 4 protein</fullName>
    </submittedName>
</protein>
<dbReference type="SUPFAM" id="SSF53756">
    <property type="entry name" value="UDP-Glycosyltransferase/glycogen phosphorylase"/>
    <property type="match status" value="1"/>
</dbReference>
<accession>A0ABR9CM31</accession>
<dbReference type="InterPro" id="IPR028098">
    <property type="entry name" value="Glyco_trans_4-like_N"/>
</dbReference>
<dbReference type="EMBL" id="JACYXI010000005">
    <property type="protein sequence ID" value="MBD8891921.1"/>
    <property type="molecule type" value="Genomic_DNA"/>
</dbReference>
<dbReference type="Pfam" id="PF00534">
    <property type="entry name" value="Glycos_transf_1"/>
    <property type="match status" value="1"/>
</dbReference>
<dbReference type="InterPro" id="IPR001296">
    <property type="entry name" value="Glyco_trans_1"/>
</dbReference>
<dbReference type="RefSeq" id="WP_192148051.1">
    <property type="nucleotide sequence ID" value="NZ_JACYXI010000005.1"/>
</dbReference>
<sequence length="355" mass="39248">MKAGIVLPRGMHFSPQGATSIDIVAHELLSGSRFKDQSYVLGASVEGPYSGIDFRPLKARRQNDLISAAIKGLKRDRPDVIVVHQHPESAARIAKALAPTPVVLHRHGLLRAERSWFSKWCKQRQFNRLSGLIFVSGFLRSRFLASYPSLKARCQIAYNSLDTDFWRPAAEKQQTICFVGRARADKGIRELVEAFVSSPCPSWELTLILAVLTEEERQFCSGIEAMTFGHPEIRILRNLTQEGVRDQLATAQIAVFPSIVEEGFHRAAIEAMACGCATIGVNRGGVPEATGGAALLIDQVSPQTIRQPLDRLMSRPEEISRLAAAGRAHVQSKLETRLVCGQYDDLLETIARQRA</sequence>
<name>A0ABR9CM31_9HYPH</name>
<comment type="caution">
    <text evidence="4">The sequence shown here is derived from an EMBL/GenBank/DDBJ whole genome shotgun (WGS) entry which is preliminary data.</text>
</comment>
<keyword evidence="5" id="KW-1185">Reference proteome</keyword>
<evidence type="ECO:0000313" key="4">
    <source>
        <dbReference type="EMBL" id="MBD8891921.1"/>
    </source>
</evidence>
<dbReference type="Proteomes" id="UP000632063">
    <property type="component" value="Unassembled WGS sequence"/>
</dbReference>
<dbReference type="CDD" id="cd03801">
    <property type="entry name" value="GT4_PimA-like"/>
    <property type="match status" value="1"/>
</dbReference>
<proteinExistence type="predicted"/>
<reference evidence="4 5" key="2">
    <citation type="journal article" date="2021" name="Int. J. Syst. Evol. Microbiol.">
        <title>Roseibium litorale sp. nov., isolated from a tidal flat sediment and proposal for the reclassification of Labrenzia polysiphoniae as Roseibium polysiphoniae comb. nov.</title>
        <authorList>
            <person name="Liu Y."/>
            <person name="Pei T."/>
            <person name="Du J."/>
            <person name="Chao M."/>
            <person name="Deng M.R."/>
            <person name="Zhu H."/>
        </authorList>
    </citation>
    <scope>NUCLEOTIDE SEQUENCE [LARGE SCALE GENOMIC DNA]</scope>
    <source>
        <strain evidence="4 5">4C16A</strain>
    </source>
</reference>
<feature type="domain" description="Glycosyl transferase family 1" evidence="2">
    <location>
        <begin position="169"/>
        <end position="328"/>
    </location>
</feature>
<dbReference type="PANTHER" id="PTHR46401:SF2">
    <property type="entry name" value="GLYCOSYLTRANSFERASE WBBK-RELATED"/>
    <property type="match status" value="1"/>
</dbReference>
<evidence type="ECO:0000259" key="3">
    <source>
        <dbReference type="Pfam" id="PF13439"/>
    </source>
</evidence>
<gene>
    <name evidence="4" type="ORF">IG616_10200</name>
</gene>
<evidence type="ECO:0000313" key="5">
    <source>
        <dbReference type="Proteomes" id="UP000632063"/>
    </source>
</evidence>
<organism evidence="4 5">
    <name type="scientific">Roseibium litorale</name>
    <dbReference type="NCBI Taxonomy" id="2803841"/>
    <lineage>
        <taxon>Bacteria</taxon>
        <taxon>Pseudomonadati</taxon>
        <taxon>Pseudomonadota</taxon>
        <taxon>Alphaproteobacteria</taxon>
        <taxon>Hyphomicrobiales</taxon>
        <taxon>Stappiaceae</taxon>
        <taxon>Roseibium</taxon>
    </lineage>
</organism>
<reference evidence="5" key="1">
    <citation type="submission" date="2020-09" db="EMBL/GenBank/DDBJ databases">
        <title>The genome sequence of strain Labrenzia suaedae 4C16A.</title>
        <authorList>
            <person name="Liu Y."/>
        </authorList>
    </citation>
    <scope>NUCLEOTIDE SEQUENCE [LARGE SCALE GENOMIC DNA]</scope>
    <source>
        <strain evidence="5">4C16A</strain>
    </source>
</reference>
<keyword evidence="1" id="KW-0808">Transferase</keyword>
<dbReference type="PANTHER" id="PTHR46401">
    <property type="entry name" value="GLYCOSYLTRANSFERASE WBBK-RELATED"/>
    <property type="match status" value="1"/>
</dbReference>
<feature type="domain" description="Glycosyltransferase subfamily 4-like N-terminal" evidence="3">
    <location>
        <begin position="55"/>
        <end position="164"/>
    </location>
</feature>
<dbReference type="Pfam" id="PF13439">
    <property type="entry name" value="Glyco_transf_4"/>
    <property type="match status" value="1"/>
</dbReference>
<evidence type="ECO:0000256" key="1">
    <source>
        <dbReference type="ARBA" id="ARBA00022679"/>
    </source>
</evidence>
<evidence type="ECO:0000259" key="2">
    <source>
        <dbReference type="Pfam" id="PF00534"/>
    </source>
</evidence>